<dbReference type="Proteomes" id="UP000279841">
    <property type="component" value="Plasmid 4"/>
</dbReference>
<evidence type="ECO:0000313" key="2">
    <source>
        <dbReference type="Proteomes" id="UP000279841"/>
    </source>
</evidence>
<dbReference type="GeneID" id="39458090"/>
<dbReference type="AlphaFoldDB" id="A0A3P4AX44"/>
<protein>
    <submittedName>
        <fullName evidence="1">Uncharacterized protein</fullName>
    </submittedName>
</protein>
<geneLocation type="plasmid" evidence="1 2">
    <name>4</name>
</geneLocation>
<reference evidence="1 2" key="1">
    <citation type="submission" date="2018-10" db="EMBL/GenBank/DDBJ databases">
        <authorList>
            <person name="Peiro R."/>
            <person name="Begona"/>
            <person name="Cbmso G."/>
            <person name="Lopez M."/>
            <person name="Gonzalez S."/>
            <person name="Sacristan E."/>
            <person name="Castillo E."/>
        </authorList>
    </citation>
    <scope>NUCLEOTIDE SEQUENCE [LARGE SCALE GENOMIC DNA]</scope>
    <source>
        <strain evidence="1">TTHNAR1</strain>
        <plasmid evidence="2">4</plasmid>
    </source>
</reference>
<dbReference type="EMBL" id="LR027520">
    <property type="protein sequence ID" value="VCU55018.1"/>
    <property type="molecule type" value="Genomic_DNA"/>
</dbReference>
<proteinExistence type="predicted"/>
<dbReference type="RefSeq" id="WP_124105783.1">
    <property type="nucleotide sequence ID" value="NZ_LR027520.1"/>
</dbReference>
<keyword evidence="1" id="KW-0614">Plasmid</keyword>
<sequence>MALAKRFFPSMAFRREGEGLLVALGPLEGAEAEAFPWGKTLRLGEKVVGFWVRAEGLLDPAPLETAVEPPLPLAVEGREGVKLLLSLLGPPPEGLAYEVRREGERVYRVCLGREGLGRKEPWKRAVEAFVRGLEASRGEGGR</sequence>
<evidence type="ECO:0000313" key="1">
    <source>
        <dbReference type="EMBL" id="VCU55018.1"/>
    </source>
</evidence>
<organism evidence="1 2">
    <name type="scientific">Thermus thermophilus</name>
    <dbReference type="NCBI Taxonomy" id="274"/>
    <lineage>
        <taxon>Bacteria</taxon>
        <taxon>Thermotogati</taxon>
        <taxon>Deinococcota</taxon>
        <taxon>Deinococci</taxon>
        <taxon>Thermales</taxon>
        <taxon>Thermaceae</taxon>
        <taxon>Thermus</taxon>
    </lineage>
</organism>
<name>A0A3P4AX44_THETH</name>
<gene>
    <name evidence="1" type="ORF">TTHNP4_00482</name>
</gene>
<accession>A0A3P4AX44</accession>